<evidence type="ECO:0008006" key="3">
    <source>
        <dbReference type="Google" id="ProtNLM"/>
    </source>
</evidence>
<reference evidence="2" key="2">
    <citation type="submission" date="2024-06" db="EMBL/GenBank/DDBJ databases">
        <title>Micromonospora mangrovi CCTCC AA 2012012 genome sequences.</title>
        <authorList>
            <person name="Gao J."/>
        </authorList>
    </citation>
    <scope>NUCLEOTIDE SEQUENCE</scope>
    <source>
        <strain evidence="2">CCTCC AA 2012012</strain>
    </source>
</reference>
<reference evidence="1" key="1">
    <citation type="submission" date="2024-01" db="EMBL/GenBank/DDBJ databases">
        <title>The genome sequence of Micromonospora mangrovi CCTCC AA 2012012.</title>
        <authorList>
            <person name="Gao J."/>
        </authorList>
    </citation>
    <scope>NUCLEOTIDE SEQUENCE</scope>
    <source>
        <strain evidence="1">CCTCC AA 2012012</strain>
    </source>
</reference>
<dbReference type="EMBL" id="CP157762">
    <property type="protein sequence ID" value="XBP91130.1"/>
    <property type="molecule type" value="Genomic_DNA"/>
</dbReference>
<dbReference type="AlphaFoldDB" id="A0AAU7M0W1"/>
<accession>A0AAU7M0W1</accession>
<sequence length="200" mass="20697">MSDGQPAVTAGRGVEVSVHGRSWLAVAAVLLTTGCASGTPPVAVPPAEPLTVEAAAAASSGGACRLLDFAVIAKQTGGRFDVAAASDSGDTHTCVVRSERSLLPELTLTVTDTSIDKSTFTLDVLPRGAKKVTRLGQVAYRRTLPKTGKLGPAAEVGWLATEGRLTTLRWTCPRTADSAEAERMASKLIALAKTLDTRAL</sequence>
<evidence type="ECO:0000313" key="2">
    <source>
        <dbReference type="EMBL" id="XCH71828.1"/>
    </source>
</evidence>
<gene>
    <name evidence="2" type="ORF">ABUL08_15810</name>
    <name evidence="1" type="ORF">VK199_15745</name>
</gene>
<evidence type="ECO:0000313" key="1">
    <source>
        <dbReference type="EMBL" id="XBP91130.1"/>
    </source>
</evidence>
<organism evidence="1">
    <name type="scientific">Micromonospora sp. CCTCC AA 2012012</name>
    <dbReference type="NCBI Taxonomy" id="3111921"/>
    <lineage>
        <taxon>Bacteria</taxon>
        <taxon>Bacillati</taxon>
        <taxon>Actinomycetota</taxon>
        <taxon>Actinomycetes</taxon>
        <taxon>Micromonosporales</taxon>
        <taxon>Micromonosporaceae</taxon>
        <taxon>Micromonospora</taxon>
    </lineage>
</organism>
<dbReference type="RefSeq" id="WP_350930679.1">
    <property type="nucleotide sequence ID" value="NZ_CP157762.1"/>
</dbReference>
<name>A0AAU7M0W1_9ACTN</name>
<protein>
    <recommendedName>
        <fullName evidence="3">DUF3558 domain-containing protein</fullName>
    </recommendedName>
</protein>
<proteinExistence type="predicted"/>
<dbReference type="EMBL" id="CP159342">
    <property type="protein sequence ID" value="XCH71828.1"/>
    <property type="molecule type" value="Genomic_DNA"/>
</dbReference>